<proteinExistence type="predicted"/>
<dbReference type="AlphaFoldDB" id="A0AAE0K4J7"/>
<reference evidence="3" key="2">
    <citation type="submission" date="2023-06" db="EMBL/GenBank/DDBJ databases">
        <authorList>
            <consortium name="Lawrence Berkeley National Laboratory"/>
            <person name="Haridas S."/>
            <person name="Hensen N."/>
            <person name="Bonometti L."/>
            <person name="Westerberg I."/>
            <person name="Brannstrom I.O."/>
            <person name="Guillou S."/>
            <person name="Cros-Aarteil S."/>
            <person name="Calhoun S."/>
            <person name="Kuo A."/>
            <person name="Mondo S."/>
            <person name="Pangilinan J."/>
            <person name="Riley R."/>
            <person name="Labutti K."/>
            <person name="Andreopoulos B."/>
            <person name="Lipzen A."/>
            <person name="Chen C."/>
            <person name="Yanf M."/>
            <person name="Daum C."/>
            <person name="Ng V."/>
            <person name="Clum A."/>
            <person name="Steindorff A."/>
            <person name="Ohm R."/>
            <person name="Martin F."/>
            <person name="Silar P."/>
            <person name="Natvig D."/>
            <person name="Lalanne C."/>
            <person name="Gautier V."/>
            <person name="Ament-Velasquez S.L."/>
            <person name="Kruys A."/>
            <person name="Hutchinson M.I."/>
            <person name="Powell A.J."/>
            <person name="Barry K."/>
            <person name="Miller A.N."/>
            <person name="Grigoriev I.V."/>
            <person name="Debuchy R."/>
            <person name="Gladieux P."/>
            <person name="Thoren M.H."/>
            <person name="Johannesson H."/>
        </authorList>
    </citation>
    <scope>NUCLEOTIDE SEQUENCE</scope>
    <source>
        <strain evidence="3">CBS 958.72</strain>
    </source>
</reference>
<dbReference type="InterPro" id="IPR027417">
    <property type="entry name" value="P-loop_NTPase"/>
</dbReference>
<evidence type="ECO:0000313" key="4">
    <source>
        <dbReference type="Proteomes" id="UP001287356"/>
    </source>
</evidence>
<evidence type="ECO:0000313" key="3">
    <source>
        <dbReference type="EMBL" id="KAK3369260.1"/>
    </source>
</evidence>
<dbReference type="SUPFAM" id="SSF52540">
    <property type="entry name" value="P-loop containing nucleoside triphosphate hydrolases"/>
    <property type="match status" value="1"/>
</dbReference>
<name>A0AAE0K4J7_9PEZI</name>
<feature type="compositionally biased region" description="Basic and acidic residues" evidence="2">
    <location>
        <begin position="311"/>
        <end position="323"/>
    </location>
</feature>
<feature type="region of interest" description="Disordered" evidence="2">
    <location>
        <begin position="304"/>
        <end position="323"/>
    </location>
</feature>
<gene>
    <name evidence="3" type="ORF">B0T24DRAFT_532720</name>
</gene>
<comment type="caution">
    <text evidence="3">The sequence shown here is derived from an EMBL/GenBank/DDBJ whole genome shotgun (WGS) entry which is preliminary data.</text>
</comment>
<evidence type="ECO:0008006" key="5">
    <source>
        <dbReference type="Google" id="ProtNLM"/>
    </source>
</evidence>
<dbReference type="Gene3D" id="3.40.50.300">
    <property type="entry name" value="P-loop containing nucleotide triphosphate hydrolases"/>
    <property type="match status" value="1"/>
</dbReference>
<evidence type="ECO:0000256" key="2">
    <source>
        <dbReference type="SAM" id="MobiDB-lite"/>
    </source>
</evidence>
<organism evidence="3 4">
    <name type="scientific">Lasiosphaeria ovina</name>
    <dbReference type="NCBI Taxonomy" id="92902"/>
    <lineage>
        <taxon>Eukaryota</taxon>
        <taxon>Fungi</taxon>
        <taxon>Dikarya</taxon>
        <taxon>Ascomycota</taxon>
        <taxon>Pezizomycotina</taxon>
        <taxon>Sordariomycetes</taxon>
        <taxon>Sordariomycetidae</taxon>
        <taxon>Sordariales</taxon>
        <taxon>Lasiosphaeriaceae</taxon>
        <taxon>Lasiosphaeria</taxon>
    </lineage>
</organism>
<sequence>MVEKSGVEYKGVSRRGKCDTRLSATLAYHARYANIADFLGSGTRNVAIYHYPRRDGVSVYLVDTPGFDDTYKTDTDILRDISHWVNRSYEDRVLLSGIIYLHRISDARVGGSGMRSLRMFKKLVGEDNLGNIVLASTMWSMVPDLNVAVAREAELQNKDEFWGQMVKNGSRVFRQDRGAESAAEIVQDIVANRKRMVLDIQRDMVDRSLPLDQTAAGKEVQGEMAKQRAEYERRLANVREEMHEAIRNQDKEHQTELENLQRDLGAQLRSNEHAIERLKSGKDEIRREMEAKWEEERQALTRQFEAQQAAREQEREAREEEKHQALIRQFEAQQAAREEEGRRALIQQKAQQAARGEEWRAREEAQRRRKEKDRRRVEEELFYNLIYTNPCHFYGPPPPPPPPPQMFYTLCQPRQWYW</sequence>
<protein>
    <recommendedName>
        <fullName evidence="5">G domain-containing protein</fullName>
    </recommendedName>
</protein>
<dbReference type="Proteomes" id="UP001287356">
    <property type="component" value="Unassembled WGS sequence"/>
</dbReference>
<accession>A0AAE0K4J7</accession>
<reference evidence="3" key="1">
    <citation type="journal article" date="2023" name="Mol. Phylogenet. Evol.">
        <title>Genome-scale phylogeny and comparative genomics of the fungal order Sordariales.</title>
        <authorList>
            <person name="Hensen N."/>
            <person name="Bonometti L."/>
            <person name="Westerberg I."/>
            <person name="Brannstrom I.O."/>
            <person name="Guillou S."/>
            <person name="Cros-Aarteil S."/>
            <person name="Calhoun S."/>
            <person name="Haridas S."/>
            <person name="Kuo A."/>
            <person name="Mondo S."/>
            <person name="Pangilinan J."/>
            <person name="Riley R."/>
            <person name="LaButti K."/>
            <person name="Andreopoulos B."/>
            <person name="Lipzen A."/>
            <person name="Chen C."/>
            <person name="Yan M."/>
            <person name="Daum C."/>
            <person name="Ng V."/>
            <person name="Clum A."/>
            <person name="Steindorff A."/>
            <person name="Ohm R.A."/>
            <person name="Martin F."/>
            <person name="Silar P."/>
            <person name="Natvig D.O."/>
            <person name="Lalanne C."/>
            <person name="Gautier V."/>
            <person name="Ament-Velasquez S.L."/>
            <person name="Kruys A."/>
            <person name="Hutchinson M.I."/>
            <person name="Powell A.J."/>
            <person name="Barry K."/>
            <person name="Miller A.N."/>
            <person name="Grigoriev I.V."/>
            <person name="Debuchy R."/>
            <person name="Gladieux P."/>
            <person name="Hiltunen Thoren M."/>
            <person name="Johannesson H."/>
        </authorList>
    </citation>
    <scope>NUCLEOTIDE SEQUENCE</scope>
    <source>
        <strain evidence="3">CBS 958.72</strain>
    </source>
</reference>
<keyword evidence="1" id="KW-0175">Coiled coil</keyword>
<keyword evidence="4" id="KW-1185">Reference proteome</keyword>
<feature type="coiled-coil region" evidence="1">
    <location>
        <begin position="221"/>
        <end position="263"/>
    </location>
</feature>
<evidence type="ECO:0000256" key="1">
    <source>
        <dbReference type="SAM" id="Coils"/>
    </source>
</evidence>
<dbReference type="EMBL" id="JAULSN010000006">
    <property type="protein sequence ID" value="KAK3369260.1"/>
    <property type="molecule type" value="Genomic_DNA"/>
</dbReference>